<dbReference type="OrthoDB" id="9792929at2"/>
<dbReference type="EMBL" id="FWYB01000006">
    <property type="protein sequence ID" value="SMC94669.1"/>
    <property type="molecule type" value="Genomic_DNA"/>
</dbReference>
<dbReference type="GO" id="GO:0016747">
    <property type="term" value="F:acyltransferase activity, transferring groups other than amino-acyl groups"/>
    <property type="evidence" value="ECO:0007669"/>
    <property type="project" value="InterPro"/>
</dbReference>
<keyword evidence="3" id="KW-1185">Reference proteome</keyword>
<dbReference type="RefSeq" id="WP_084289720.1">
    <property type="nucleotide sequence ID" value="NZ_FWYB01000006.1"/>
</dbReference>
<dbReference type="Gene3D" id="3.40.630.30">
    <property type="match status" value="1"/>
</dbReference>
<evidence type="ECO:0000313" key="2">
    <source>
        <dbReference type="EMBL" id="SMC94669.1"/>
    </source>
</evidence>
<dbReference type="InterPro" id="IPR000182">
    <property type="entry name" value="GNAT_dom"/>
</dbReference>
<dbReference type="STRING" id="475255.SAMN04488101_106114"/>
<evidence type="ECO:0000313" key="3">
    <source>
        <dbReference type="Proteomes" id="UP000192678"/>
    </source>
</evidence>
<keyword evidence="2" id="KW-0687">Ribonucleoprotein</keyword>
<dbReference type="AlphaFoldDB" id="A0A1W2DAY2"/>
<evidence type="ECO:0000259" key="1">
    <source>
        <dbReference type="PROSITE" id="PS51186"/>
    </source>
</evidence>
<protein>
    <submittedName>
        <fullName evidence="2">Ribosomal protein S18 acetylase RimI</fullName>
    </submittedName>
</protein>
<organism evidence="2 3">
    <name type="scientific">Pedobacter nyackensis</name>
    <dbReference type="NCBI Taxonomy" id="475255"/>
    <lineage>
        <taxon>Bacteria</taxon>
        <taxon>Pseudomonadati</taxon>
        <taxon>Bacteroidota</taxon>
        <taxon>Sphingobacteriia</taxon>
        <taxon>Sphingobacteriales</taxon>
        <taxon>Sphingobacteriaceae</taxon>
        <taxon>Pedobacter</taxon>
    </lineage>
</organism>
<dbReference type="CDD" id="cd04301">
    <property type="entry name" value="NAT_SF"/>
    <property type="match status" value="1"/>
</dbReference>
<gene>
    <name evidence="2" type="ORF">SAMN04488101_106114</name>
</gene>
<dbReference type="InterPro" id="IPR016181">
    <property type="entry name" value="Acyl_CoA_acyltransferase"/>
</dbReference>
<reference evidence="2 3" key="1">
    <citation type="submission" date="2017-04" db="EMBL/GenBank/DDBJ databases">
        <authorList>
            <person name="Afonso C.L."/>
            <person name="Miller P.J."/>
            <person name="Scott M.A."/>
            <person name="Spackman E."/>
            <person name="Goraichik I."/>
            <person name="Dimitrov K.M."/>
            <person name="Suarez D.L."/>
            <person name="Swayne D.E."/>
        </authorList>
    </citation>
    <scope>NUCLEOTIDE SEQUENCE [LARGE SCALE GENOMIC DNA]</scope>
    <source>
        <strain evidence="2 3">DSM 19625</strain>
    </source>
</reference>
<dbReference type="Proteomes" id="UP000192678">
    <property type="component" value="Unassembled WGS sequence"/>
</dbReference>
<accession>A0A1W2DAY2</accession>
<dbReference type="PROSITE" id="PS51186">
    <property type="entry name" value="GNAT"/>
    <property type="match status" value="1"/>
</dbReference>
<dbReference type="GO" id="GO:0005840">
    <property type="term" value="C:ribosome"/>
    <property type="evidence" value="ECO:0007669"/>
    <property type="project" value="UniProtKB-KW"/>
</dbReference>
<dbReference type="Pfam" id="PF00583">
    <property type="entry name" value="Acetyltransf_1"/>
    <property type="match status" value="1"/>
</dbReference>
<name>A0A1W2DAY2_9SPHI</name>
<keyword evidence="2" id="KW-0689">Ribosomal protein</keyword>
<dbReference type="InterPro" id="IPR050276">
    <property type="entry name" value="MshD_Acetyltransferase"/>
</dbReference>
<dbReference type="SUPFAM" id="SSF55729">
    <property type="entry name" value="Acyl-CoA N-acyltransferases (Nat)"/>
    <property type="match status" value="1"/>
</dbReference>
<feature type="domain" description="N-acetyltransferase" evidence="1">
    <location>
        <begin position="1"/>
        <end position="147"/>
    </location>
</feature>
<proteinExistence type="predicted"/>
<sequence length="147" mass="17117">MTIKPITDNDLEPCAKIYIQAYNQAPWNYHWELDDALKYLREYTVSGQFKGFIVWDNEVLAGAMFAHTKTWWTGEQLYIDELFIDPGLQKKGYGKMLINYAEQYAAEQGLSTITLMTHKFMPAMKFYENIDFMHAQPLVILFKQVGG</sequence>
<dbReference type="PANTHER" id="PTHR43617">
    <property type="entry name" value="L-AMINO ACID N-ACETYLTRANSFERASE"/>
    <property type="match status" value="1"/>
</dbReference>